<dbReference type="RefSeq" id="WP_311618427.1">
    <property type="nucleotide sequence ID" value="NZ_JAVREV010000008.1"/>
</dbReference>
<comment type="caution">
    <text evidence="2">The sequence shown here is derived from an EMBL/GenBank/DDBJ whole genome shotgun (WGS) entry which is preliminary data.</text>
</comment>
<gene>
    <name evidence="2" type="ORF">RM779_16355</name>
</gene>
<keyword evidence="3" id="KW-1185">Reference proteome</keyword>
<dbReference type="EMBL" id="JAVREV010000008">
    <property type="protein sequence ID" value="MDT0444153.1"/>
    <property type="molecule type" value="Genomic_DNA"/>
</dbReference>
<protein>
    <submittedName>
        <fullName evidence="2">Uncharacterized protein</fullName>
    </submittedName>
</protein>
<name>A0ABU2S5Q3_9ACTN</name>
<proteinExistence type="predicted"/>
<feature type="region of interest" description="Disordered" evidence="1">
    <location>
        <begin position="1"/>
        <end position="51"/>
    </location>
</feature>
<dbReference type="Proteomes" id="UP001183615">
    <property type="component" value="Unassembled WGS sequence"/>
</dbReference>
<evidence type="ECO:0000313" key="3">
    <source>
        <dbReference type="Proteomes" id="UP001183615"/>
    </source>
</evidence>
<organism evidence="2 3">
    <name type="scientific">Streptomyces johnsoniae</name>
    <dbReference type="NCBI Taxonomy" id="3075532"/>
    <lineage>
        <taxon>Bacteria</taxon>
        <taxon>Bacillati</taxon>
        <taxon>Actinomycetota</taxon>
        <taxon>Actinomycetes</taxon>
        <taxon>Kitasatosporales</taxon>
        <taxon>Streptomycetaceae</taxon>
        <taxon>Streptomyces</taxon>
    </lineage>
</organism>
<evidence type="ECO:0000313" key="2">
    <source>
        <dbReference type="EMBL" id="MDT0444153.1"/>
    </source>
</evidence>
<reference evidence="3" key="1">
    <citation type="submission" date="2023-07" db="EMBL/GenBank/DDBJ databases">
        <title>30 novel species of actinomycetes from the DSMZ collection.</title>
        <authorList>
            <person name="Nouioui I."/>
        </authorList>
    </citation>
    <scope>NUCLEOTIDE SEQUENCE [LARGE SCALE GENOMIC DNA]</scope>
    <source>
        <strain evidence="3">DSM 41886</strain>
    </source>
</reference>
<sequence>MAAPPVHGPSHHDAGGTATTRGPRMMSTPGARSSHPTAAPGRTSHVSTSAT</sequence>
<evidence type="ECO:0000256" key="1">
    <source>
        <dbReference type="SAM" id="MobiDB-lite"/>
    </source>
</evidence>
<accession>A0ABU2S5Q3</accession>